<name>A0AAN8XE96_HALRR</name>
<comment type="caution">
    <text evidence="3">The sequence shown here is derived from an EMBL/GenBank/DDBJ whole genome shotgun (WGS) entry which is preliminary data.</text>
</comment>
<dbReference type="Pfam" id="PF00089">
    <property type="entry name" value="Trypsin"/>
    <property type="match status" value="1"/>
</dbReference>
<evidence type="ECO:0000313" key="3">
    <source>
        <dbReference type="EMBL" id="KAK7081251.1"/>
    </source>
</evidence>
<evidence type="ECO:0000313" key="4">
    <source>
        <dbReference type="Proteomes" id="UP001381693"/>
    </source>
</evidence>
<feature type="domain" description="Peptidase S1" evidence="2">
    <location>
        <begin position="52"/>
        <end position="157"/>
    </location>
</feature>
<keyword evidence="3" id="KW-0812">Transmembrane</keyword>
<dbReference type="AlphaFoldDB" id="A0AAN8XE96"/>
<reference evidence="3 4" key="1">
    <citation type="submission" date="2023-11" db="EMBL/GenBank/DDBJ databases">
        <title>Halocaridina rubra genome assembly.</title>
        <authorList>
            <person name="Smith C."/>
        </authorList>
    </citation>
    <scope>NUCLEOTIDE SEQUENCE [LARGE SCALE GENOMIC DNA]</scope>
    <source>
        <strain evidence="3">EP-1</strain>
        <tissue evidence="3">Whole</tissue>
    </source>
</reference>
<dbReference type="PROSITE" id="PS00134">
    <property type="entry name" value="TRYPSIN_HIS"/>
    <property type="match status" value="1"/>
</dbReference>
<dbReference type="FunFam" id="2.40.10.10:FF:000068">
    <property type="entry name" value="transmembrane protease serine 2"/>
    <property type="match status" value="1"/>
</dbReference>
<dbReference type="PROSITE" id="PS50240">
    <property type="entry name" value="TRYPSIN_DOM"/>
    <property type="match status" value="1"/>
</dbReference>
<dbReference type="SUPFAM" id="SSF50494">
    <property type="entry name" value="Trypsin-like serine proteases"/>
    <property type="match status" value="1"/>
</dbReference>
<dbReference type="EMBL" id="JAXCGZ010005665">
    <property type="protein sequence ID" value="KAK7081251.1"/>
    <property type="molecule type" value="Genomic_DNA"/>
</dbReference>
<dbReference type="InterPro" id="IPR009003">
    <property type="entry name" value="Peptidase_S1_PA"/>
</dbReference>
<dbReference type="InterPro" id="IPR018114">
    <property type="entry name" value="TRYPSIN_HIS"/>
</dbReference>
<keyword evidence="4" id="KW-1185">Reference proteome</keyword>
<accession>A0AAN8XE96</accession>
<evidence type="ECO:0000259" key="2">
    <source>
        <dbReference type="PROSITE" id="PS50240"/>
    </source>
</evidence>
<proteinExistence type="predicted"/>
<dbReference type="Proteomes" id="UP001381693">
    <property type="component" value="Unassembled WGS sequence"/>
</dbReference>
<evidence type="ECO:0000256" key="1">
    <source>
        <dbReference type="ARBA" id="ARBA00023157"/>
    </source>
</evidence>
<dbReference type="GO" id="GO:0006508">
    <property type="term" value="P:proteolysis"/>
    <property type="evidence" value="ECO:0007669"/>
    <property type="project" value="UniProtKB-KW"/>
</dbReference>
<keyword evidence="3" id="KW-0472">Membrane</keyword>
<gene>
    <name evidence="3" type="primary">TMPRSS6_5</name>
    <name evidence="3" type="ORF">SK128_014412</name>
</gene>
<keyword evidence="3" id="KW-0645">Protease</keyword>
<dbReference type="PANTHER" id="PTHR24252:SF7">
    <property type="entry name" value="HYALIN"/>
    <property type="match status" value="1"/>
</dbReference>
<organism evidence="3 4">
    <name type="scientific">Halocaridina rubra</name>
    <name type="common">Hawaiian red shrimp</name>
    <dbReference type="NCBI Taxonomy" id="373956"/>
    <lineage>
        <taxon>Eukaryota</taxon>
        <taxon>Metazoa</taxon>
        <taxon>Ecdysozoa</taxon>
        <taxon>Arthropoda</taxon>
        <taxon>Crustacea</taxon>
        <taxon>Multicrustacea</taxon>
        <taxon>Malacostraca</taxon>
        <taxon>Eumalacostraca</taxon>
        <taxon>Eucarida</taxon>
        <taxon>Decapoda</taxon>
        <taxon>Pleocyemata</taxon>
        <taxon>Caridea</taxon>
        <taxon>Atyoidea</taxon>
        <taxon>Atyidae</taxon>
        <taxon>Halocaridina</taxon>
    </lineage>
</organism>
<protein>
    <submittedName>
        <fullName evidence="3">Transmembrane protease serine 6</fullName>
        <ecNumber evidence="3">3.4.21.106</ecNumber>
    </submittedName>
</protein>
<dbReference type="PANTHER" id="PTHR24252">
    <property type="entry name" value="ACROSIN-RELATED"/>
    <property type="match status" value="1"/>
</dbReference>
<dbReference type="InterPro" id="IPR001254">
    <property type="entry name" value="Trypsin_dom"/>
</dbReference>
<dbReference type="GO" id="GO:0004252">
    <property type="term" value="F:serine-type endopeptidase activity"/>
    <property type="evidence" value="ECO:0007669"/>
    <property type="project" value="InterPro"/>
</dbReference>
<dbReference type="EC" id="3.4.21.106" evidence="3"/>
<keyword evidence="3" id="KW-0378">Hydrolase</keyword>
<dbReference type="InterPro" id="IPR043504">
    <property type="entry name" value="Peptidase_S1_PA_chymotrypsin"/>
</dbReference>
<keyword evidence="1" id="KW-1015">Disulfide bond</keyword>
<dbReference type="Gene3D" id="2.40.10.10">
    <property type="entry name" value="Trypsin-like serine proteases"/>
    <property type="match status" value="1"/>
</dbReference>
<sequence>MLGRPNGKTLELKTTRTALYDSEISVEAIVELSVYDLLGGCGVSTIDISTRIVGGQDATIAEYPWMVLVYMQMSSGNPILCGGSLIKAKWVLTAGHCIHNIQYTQLAVFLGDHDISSNAEVPTNVAIVTNAIIHPDYNSNTVSASFSLRVLELPWEE</sequence>